<proteinExistence type="predicted"/>
<evidence type="ECO:0000313" key="2">
    <source>
        <dbReference type="EMBL" id="MCR9015852.1"/>
    </source>
</evidence>
<keyword evidence="1" id="KW-1133">Transmembrane helix</keyword>
<name>A0A9X2P9F7_9BACT</name>
<keyword evidence="3" id="KW-1185">Reference proteome</keyword>
<dbReference type="AlphaFoldDB" id="A0A9X2P9F7"/>
<feature type="transmembrane region" description="Helical" evidence="1">
    <location>
        <begin position="12"/>
        <end position="30"/>
    </location>
</feature>
<keyword evidence="1" id="KW-0472">Membrane</keyword>
<dbReference type="EMBL" id="JANSUY010000010">
    <property type="protein sequence ID" value="MCR9015852.1"/>
    <property type="molecule type" value="Genomic_DNA"/>
</dbReference>
<keyword evidence="1" id="KW-0812">Transmembrane</keyword>
<reference evidence="2" key="1">
    <citation type="submission" date="2022-08" db="EMBL/GenBank/DDBJ databases">
        <authorList>
            <person name="Zhang D."/>
        </authorList>
    </citation>
    <scope>NUCLEOTIDE SEQUENCE</scope>
    <source>
        <strain evidence="2">XJ19-11</strain>
    </source>
</reference>
<sequence length="80" mass="8810">MKISDSNPTGLIVSSVLMVIGAGAIIGFFFKKNRNNISKKKVKQTGEYLAKKLKKEGRILKDKVKSRIDASKTALEEVSN</sequence>
<organism evidence="2 3">
    <name type="scientific">Aquiflexum gelatinilyticum</name>
    <dbReference type="NCBI Taxonomy" id="2961943"/>
    <lineage>
        <taxon>Bacteria</taxon>
        <taxon>Pseudomonadati</taxon>
        <taxon>Bacteroidota</taxon>
        <taxon>Cytophagia</taxon>
        <taxon>Cytophagales</taxon>
        <taxon>Cyclobacteriaceae</taxon>
        <taxon>Aquiflexum</taxon>
    </lineage>
</organism>
<evidence type="ECO:0000313" key="3">
    <source>
        <dbReference type="Proteomes" id="UP001142175"/>
    </source>
</evidence>
<comment type="caution">
    <text evidence="2">The sequence shown here is derived from an EMBL/GenBank/DDBJ whole genome shotgun (WGS) entry which is preliminary data.</text>
</comment>
<accession>A0A9X2P9F7</accession>
<protein>
    <submittedName>
        <fullName evidence="2">Uncharacterized protein</fullName>
    </submittedName>
</protein>
<gene>
    <name evidence="2" type="ORF">NU887_12455</name>
</gene>
<evidence type="ECO:0000256" key="1">
    <source>
        <dbReference type="SAM" id="Phobius"/>
    </source>
</evidence>
<dbReference type="RefSeq" id="WP_258423715.1">
    <property type="nucleotide sequence ID" value="NZ_JANSUY010000010.1"/>
</dbReference>
<dbReference type="Proteomes" id="UP001142175">
    <property type="component" value="Unassembled WGS sequence"/>
</dbReference>